<dbReference type="RefSeq" id="XP_004360484.1">
    <property type="nucleotide sequence ID" value="XM_004360427.1"/>
</dbReference>
<dbReference type="InterPro" id="IPR027417">
    <property type="entry name" value="P-loop_NTPase"/>
</dbReference>
<gene>
    <name evidence="3" type="ORF">DFA_04763</name>
</gene>
<dbReference type="SMART" id="SM00173">
    <property type="entry name" value="RAS"/>
    <property type="match status" value="1"/>
</dbReference>
<sequence>MSKKQGGCCGGDSNKSDGGVSPSIVEGNNTDNRNKLEKGVKLVLLGDMNTGKTCIASRLVRNEFVPTDSTIGAAFLVKNMTLDNGNTVKLEIWDTAGQERYRSLTPMYYRGASAAVIVYDITKKNTFETLKRWVSELQKQASPNLILALAGNKADLPHREVQVDEVSKYISELGDVIFFETSAQTGFNVNELFTEICKKITSKVVNSIDRWIDGQIDNDNHSFGLLAEYDNVFNTKAIMIQNVLIKNFDINQINSIPPPTFSDYIRNKIHNETTNQNYPTLNHDDHVLMEAASTHFSCSVVVWNDKSVDWSLYDCLVIRSLWDYVHKFEEFQQWMKKIESMPKIKLLNPTSLIRWNWNKVYLKEMNELGGIDTIPTVYVTQGDICQTRKTIRDFIELGFEKRIFPETQTHFVIKPTIGANGYGTYRFTLDTWTQYQSEFESLLKESQMMIQPFVESVLTQGEFSYLYFNGKFSHSIVKKPCKNDFRVQEDHGGSVQINTPSSSDIQISQKVIDYISKQITKPLYARVDMLLYNGKLCLGECELFEPTLYFMKDSKIADRFFVALLENYTAAVAASNMTTITVSAAPSHMAASTSLKHKISINLSPLISPRALSSFDNTSSSSNAPGNASPRNVTPLSPSARGLMMNLGGVERVTQLEISTN</sequence>
<dbReference type="PROSITE" id="PS51421">
    <property type="entry name" value="RAS"/>
    <property type="match status" value="1"/>
</dbReference>
<dbReference type="SMART" id="SM00174">
    <property type="entry name" value="RHO"/>
    <property type="match status" value="1"/>
</dbReference>
<dbReference type="SMART" id="SM00175">
    <property type="entry name" value="RAB"/>
    <property type="match status" value="1"/>
</dbReference>
<feature type="compositionally biased region" description="Low complexity" evidence="1">
    <location>
        <begin position="617"/>
        <end position="630"/>
    </location>
</feature>
<name>F4PQH0_CACFS</name>
<dbReference type="EMBL" id="GL883009">
    <property type="protein sequence ID" value="EGG22633.1"/>
    <property type="molecule type" value="Genomic_DNA"/>
</dbReference>
<dbReference type="Proteomes" id="UP000007797">
    <property type="component" value="Unassembled WGS sequence"/>
</dbReference>
<dbReference type="GO" id="GO:0003924">
    <property type="term" value="F:GTPase activity"/>
    <property type="evidence" value="ECO:0007669"/>
    <property type="project" value="InterPro"/>
</dbReference>
<dbReference type="SUPFAM" id="SSF52540">
    <property type="entry name" value="P-loop containing nucleoside triphosphate hydrolases"/>
    <property type="match status" value="1"/>
</dbReference>
<dbReference type="PROSITE" id="PS51417">
    <property type="entry name" value="ARF"/>
    <property type="match status" value="1"/>
</dbReference>
<accession>F4PQH0</accession>
<dbReference type="PANTHER" id="PTHR39217">
    <property type="match status" value="1"/>
</dbReference>
<dbReference type="InterPro" id="IPR001806">
    <property type="entry name" value="Small_GTPase"/>
</dbReference>
<dbReference type="CDD" id="cd01860">
    <property type="entry name" value="Rab5_related"/>
    <property type="match status" value="1"/>
</dbReference>
<dbReference type="SUPFAM" id="SSF56059">
    <property type="entry name" value="Glutathione synthetase ATP-binding domain-like"/>
    <property type="match status" value="1"/>
</dbReference>
<dbReference type="GO" id="GO:0004363">
    <property type="term" value="F:glutathione synthase activity"/>
    <property type="evidence" value="ECO:0007669"/>
    <property type="project" value="InterPro"/>
</dbReference>
<dbReference type="GO" id="GO:0005524">
    <property type="term" value="F:ATP binding"/>
    <property type="evidence" value="ECO:0007669"/>
    <property type="project" value="InterPro"/>
</dbReference>
<dbReference type="SMART" id="SM00176">
    <property type="entry name" value="RAN"/>
    <property type="match status" value="1"/>
</dbReference>
<dbReference type="PRINTS" id="PR00449">
    <property type="entry name" value="RASTRNSFRMNG"/>
</dbReference>
<reference evidence="4" key="1">
    <citation type="journal article" date="2011" name="Genome Res.">
        <title>Phylogeny-wide analysis of social amoeba genomes highlights ancient origins for complex intercellular communication.</title>
        <authorList>
            <person name="Heidel A.J."/>
            <person name="Lawal H.M."/>
            <person name="Felder M."/>
            <person name="Schilde C."/>
            <person name="Helps N.R."/>
            <person name="Tunggal B."/>
            <person name="Rivero F."/>
            <person name="John U."/>
            <person name="Schleicher M."/>
            <person name="Eichinger L."/>
            <person name="Platzer M."/>
            <person name="Noegel A.A."/>
            <person name="Schaap P."/>
            <person name="Gloeckner G."/>
        </authorList>
    </citation>
    <scope>NUCLEOTIDE SEQUENCE [LARGE SCALE GENOMIC DNA]</scope>
    <source>
        <strain evidence="4">SH3</strain>
    </source>
</reference>
<feature type="region of interest" description="Disordered" evidence="1">
    <location>
        <begin position="1"/>
        <end position="32"/>
    </location>
</feature>
<evidence type="ECO:0000256" key="1">
    <source>
        <dbReference type="SAM" id="MobiDB-lite"/>
    </source>
</evidence>
<dbReference type="InterPro" id="IPR053191">
    <property type="entry name" value="DcsG_Biosynth_Enzyme"/>
</dbReference>
<dbReference type="NCBIfam" id="TIGR00231">
    <property type="entry name" value="small_GTP"/>
    <property type="match status" value="1"/>
</dbReference>
<feature type="region of interest" description="Disordered" evidence="1">
    <location>
        <begin position="617"/>
        <end position="637"/>
    </location>
</feature>
<dbReference type="PANTHER" id="PTHR39217:SF1">
    <property type="entry name" value="GLUTATHIONE SYNTHETASE"/>
    <property type="match status" value="1"/>
</dbReference>
<dbReference type="InterPro" id="IPR004218">
    <property type="entry name" value="GSHS_ATP-bd"/>
</dbReference>
<dbReference type="GeneID" id="14874440"/>
<dbReference type="PROSITE" id="PS51419">
    <property type="entry name" value="RAB"/>
    <property type="match status" value="1"/>
</dbReference>
<dbReference type="STRING" id="1054147.F4PQH0"/>
<evidence type="ECO:0000313" key="4">
    <source>
        <dbReference type="Proteomes" id="UP000007797"/>
    </source>
</evidence>
<dbReference type="GO" id="GO:0005525">
    <property type="term" value="F:GTP binding"/>
    <property type="evidence" value="ECO:0007669"/>
    <property type="project" value="InterPro"/>
</dbReference>
<dbReference type="SMART" id="SM00177">
    <property type="entry name" value="ARF"/>
    <property type="match status" value="1"/>
</dbReference>
<evidence type="ECO:0000313" key="3">
    <source>
        <dbReference type="EMBL" id="EGG22633.1"/>
    </source>
</evidence>
<protein>
    <recommendedName>
        <fullName evidence="2">Prokaryotic glutathione synthetase ATP-binding domain-containing protein</fullName>
    </recommendedName>
</protein>
<evidence type="ECO:0000259" key="2">
    <source>
        <dbReference type="Pfam" id="PF02955"/>
    </source>
</evidence>
<keyword evidence="4" id="KW-1185">Reference proteome</keyword>
<dbReference type="AlphaFoldDB" id="F4PQH0"/>
<proteinExistence type="predicted"/>
<dbReference type="InterPro" id="IPR005225">
    <property type="entry name" value="Small_GTP-bd"/>
</dbReference>
<dbReference type="KEGG" id="dfa:DFA_04763"/>
<organism evidence="3 4">
    <name type="scientific">Cavenderia fasciculata</name>
    <name type="common">Slime mold</name>
    <name type="synonym">Dictyostelium fasciculatum</name>
    <dbReference type="NCBI Taxonomy" id="261658"/>
    <lineage>
        <taxon>Eukaryota</taxon>
        <taxon>Amoebozoa</taxon>
        <taxon>Evosea</taxon>
        <taxon>Eumycetozoa</taxon>
        <taxon>Dictyostelia</taxon>
        <taxon>Acytosteliales</taxon>
        <taxon>Cavenderiaceae</taxon>
        <taxon>Cavenderia</taxon>
    </lineage>
</organism>
<dbReference type="Gene3D" id="3.40.50.300">
    <property type="entry name" value="P-loop containing nucleotide triphosphate hydrolases"/>
    <property type="match status" value="1"/>
</dbReference>
<dbReference type="FunFam" id="3.40.50.300:FF:000808">
    <property type="entry name" value="Small GTP-binding protein, putative"/>
    <property type="match status" value="1"/>
</dbReference>
<dbReference type="Pfam" id="PF00071">
    <property type="entry name" value="Ras"/>
    <property type="match status" value="1"/>
</dbReference>
<feature type="domain" description="Prokaryotic glutathione synthetase ATP-binding" evidence="2">
    <location>
        <begin position="403"/>
        <end position="516"/>
    </location>
</feature>
<dbReference type="OrthoDB" id="26525at2759"/>
<dbReference type="Pfam" id="PF02955">
    <property type="entry name" value="GSH-S_ATP"/>
    <property type="match status" value="1"/>
</dbReference>